<dbReference type="AlphaFoldDB" id="A0ABD5X755"/>
<dbReference type="Proteomes" id="UP001596414">
    <property type="component" value="Unassembled WGS sequence"/>
</dbReference>
<comment type="caution">
    <text evidence="1">The sequence shown here is derived from an EMBL/GenBank/DDBJ whole genome shotgun (WGS) entry which is preliminary data.</text>
</comment>
<dbReference type="RefSeq" id="WP_267635893.1">
    <property type="nucleotide sequence ID" value="NZ_JAODIY010000001.1"/>
</dbReference>
<evidence type="ECO:0000313" key="2">
    <source>
        <dbReference type="Proteomes" id="UP001596414"/>
    </source>
</evidence>
<sequence length="45" mass="4912">MPPSAKMRCERCDAWIAVEDKTEYVECDCGAGFAVTITQISAQSV</sequence>
<gene>
    <name evidence="1" type="ORF">ACFQJ7_09875</name>
</gene>
<proteinExistence type="predicted"/>
<organism evidence="1 2">
    <name type="scientific">Halovenus rubra</name>
    <dbReference type="NCBI Taxonomy" id="869890"/>
    <lineage>
        <taxon>Archaea</taxon>
        <taxon>Methanobacteriati</taxon>
        <taxon>Methanobacteriota</taxon>
        <taxon>Stenosarchaea group</taxon>
        <taxon>Halobacteria</taxon>
        <taxon>Halobacteriales</taxon>
        <taxon>Haloarculaceae</taxon>
        <taxon>Halovenus</taxon>
    </lineage>
</organism>
<reference evidence="1 2" key="1">
    <citation type="journal article" date="2014" name="Int. J. Syst. Evol. Microbiol.">
        <title>Complete genome sequence of Corynebacterium casei LMG S-19264T (=DSM 44701T), isolated from a smear-ripened cheese.</title>
        <authorList>
            <consortium name="US DOE Joint Genome Institute (JGI-PGF)"/>
            <person name="Walter F."/>
            <person name="Albersmeier A."/>
            <person name="Kalinowski J."/>
            <person name="Ruckert C."/>
        </authorList>
    </citation>
    <scope>NUCLEOTIDE SEQUENCE [LARGE SCALE GENOMIC DNA]</scope>
    <source>
        <strain evidence="1 2">CGMCC 4.7215</strain>
    </source>
</reference>
<accession>A0ABD5X755</accession>
<protein>
    <recommendedName>
        <fullName evidence="3">Small CPxCG-related zinc finger protein</fullName>
    </recommendedName>
</protein>
<name>A0ABD5X755_9EURY</name>
<evidence type="ECO:0000313" key="1">
    <source>
        <dbReference type="EMBL" id="MFC7126339.1"/>
    </source>
</evidence>
<dbReference type="EMBL" id="JBHSZQ010000020">
    <property type="protein sequence ID" value="MFC7126339.1"/>
    <property type="molecule type" value="Genomic_DNA"/>
</dbReference>
<evidence type="ECO:0008006" key="3">
    <source>
        <dbReference type="Google" id="ProtNLM"/>
    </source>
</evidence>